<keyword evidence="3" id="KW-1185">Reference proteome</keyword>
<dbReference type="Proteomes" id="UP000315677">
    <property type="component" value="Unassembled WGS sequence"/>
</dbReference>
<evidence type="ECO:0000313" key="2">
    <source>
        <dbReference type="EMBL" id="TQM09821.1"/>
    </source>
</evidence>
<accession>A0A543DKH4</accession>
<dbReference type="AlphaFoldDB" id="A0A543DKH4"/>
<keyword evidence="1" id="KW-1133">Transmembrane helix</keyword>
<dbReference type="OrthoDB" id="3579906at2"/>
<dbReference type="EMBL" id="VFPA01000003">
    <property type="protein sequence ID" value="TQM09821.1"/>
    <property type="molecule type" value="Genomic_DNA"/>
</dbReference>
<sequence length="188" mass="19038">MPGSAPRTVGLPLLAVAAAGTVVAAVAMDLLADEHPSHTAAVGLVAVVVAVLRLTLADRYEGVFSAVSGALVAQPALHATSKIGSGGGDHHPAGLLHVIASDGPATAMQVLVPALIVIAVTFSTQFLKLIGGALRRPLRLLPTSPPADQRAVRISVRSQPRGVALRSCGWAIRAARRGPPPLTAPAHA</sequence>
<dbReference type="RefSeq" id="WP_142058250.1">
    <property type="nucleotide sequence ID" value="NZ_VFPA01000003.1"/>
</dbReference>
<gene>
    <name evidence="2" type="ORF">FB558_5595</name>
</gene>
<feature type="transmembrane region" description="Helical" evidence="1">
    <location>
        <begin position="40"/>
        <end position="56"/>
    </location>
</feature>
<proteinExistence type="predicted"/>
<organism evidence="2 3">
    <name type="scientific">Pseudonocardia kunmingensis</name>
    <dbReference type="NCBI Taxonomy" id="630975"/>
    <lineage>
        <taxon>Bacteria</taxon>
        <taxon>Bacillati</taxon>
        <taxon>Actinomycetota</taxon>
        <taxon>Actinomycetes</taxon>
        <taxon>Pseudonocardiales</taxon>
        <taxon>Pseudonocardiaceae</taxon>
        <taxon>Pseudonocardia</taxon>
    </lineage>
</organism>
<name>A0A543DKH4_9PSEU</name>
<comment type="caution">
    <text evidence="2">The sequence shown here is derived from an EMBL/GenBank/DDBJ whole genome shotgun (WGS) entry which is preliminary data.</text>
</comment>
<evidence type="ECO:0000256" key="1">
    <source>
        <dbReference type="SAM" id="Phobius"/>
    </source>
</evidence>
<evidence type="ECO:0000313" key="3">
    <source>
        <dbReference type="Proteomes" id="UP000315677"/>
    </source>
</evidence>
<keyword evidence="1" id="KW-0472">Membrane</keyword>
<feature type="transmembrane region" description="Helical" evidence="1">
    <location>
        <begin position="110"/>
        <end position="130"/>
    </location>
</feature>
<protein>
    <submittedName>
        <fullName evidence="2">Uncharacterized protein</fullName>
    </submittedName>
</protein>
<reference evidence="2 3" key="1">
    <citation type="submission" date="2019-06" db="EMBL/GenBank/DDBJ databases">
        <title>Sequencing the genomes of 1000 actinobacteria strains.</title>
        <authorList>
            <person name="Klenk H.-P."/>
        </authorList>
    </citation>
    <scope>NUCLEOTIDE SEQUENCE [LARGE SCALE GENOMIC DNA]</scope>
    <source>
        <strain evidence="2 3">DSM 45301</strain>
    </source>
</reference>
<keyword evidence="1" id="KW-0812">Transmembrane</keyword>